<dbReference type="RefSeq" id="WP_123072221.1">
    <property type="nucleotide sequence ID" value="NZ_JSAB01000440.1"/>
</dbReference>
<accession>A0A422QD29</accession>
<dbReference type="PANTHER" id="PTHR37539">
    <property type="entry name" value="SECRETED PROTEIN-RELATED"/>
    <property type="match status" value="1"/>
</dbReference>
<dbReference type="AlphaFoldDB" id="A0A422QD29"/>
<name>A0A422QD29_9BURK</name>
<dbReference type="Proteomes" id="UP000283254">
    <property type="component" value="Unassembled WGS sequence"/>
</dbReference>
<dbReference type="OrthoDB" id="6072815at2"/>
<gene>
    <name evidence="2" type="ORF">NM04_26065</name>
</gene>
<protein>
    <recommendedName>
        <fullName evidence="1">ER-bound oxygenase mpaB/mpaB'/Rubber oxygenase catalytic domain-containing protein</fullName>
    </recommendedName>
</protein>
<evidence type="ECO:0000313" key="3">
    <source>
        <dbReference type="Proteomes" id="UP000283254"/>
    </source>
</evidence>
<dbReference type="GO" id="GO:0016491">
    <property type="term" value="F:oxidoreductase activity"/>
    <property type="evidence" value="ECO:0007669"/>
    <property type="project" value="InterPro"/>
</dbReference>
<reference evidence="2" key="1">
    <citation type="submission" date="2014-10" db="EMBL/GenBank/DDBJ databases">
        <title>Massilia sp. genome.</title>
        <authorList>
            <person name="Xu B."/>
            <person name="Dai L."/>
            <person name="Huang Z."/>
        </authorList>
    </citation>
    <scope>NUCLEOTIDE SEQUENCE [LARGE SCALE GENOMIC DNA]</scope>
    <source>
        <strain evidence="2">CFS-1</strain>
    </source>
</reference>
<keyword evidence="3" id="KW-1185">Reference proteome</keyword>
<dbReference type="Pfam" id="PF09995">
    <property type="entry name" value="MPAB_Lcp_cat"/>
    <property type="match status" value="1"/>
</dbReference>
<dbReference type="InterPro" id="IPR037473">
    <property type="entry name" value="Lcp-like"/>
</dbReference>
<dbReference type="PANTHER" id="PTHR37539:SF1">
    <property type="entry name" value="ER-BOUND OXYGENASE MPAB_MPAB'_RUBBER OXYGENASE CATALYTIC DOMAIN-CONTAINING PROTEIN"/>
    <property type="match status" value="1"/>
</dbReference>
<organism evidence="2 3">
    <name type="scientific">Massilia aurea</name>
    <dbReference type="NCBI Taxonomy" id="373040"/>
    <lineage>
        <taxon>Bacteria</taxon>
        <taxon>Pseudomonadati</taxon>
        <taxon>Pseudomonadota</taxon>
        <taxon>Betaproteobacteria</taxon>
        <taxon>Burkholderiales</taxon>
        <taxon>Oxalobacteraceae</taxon>
        <taxon>Telluria group</taxon>
        <taxon>Massilia</taxon>
    </lineage>
</organism>
<comment type="caution">
    <text evidence="2">The sequence shown here is derived from an EMBL/GenBank/DDBJ whole genome shotgun (WGS) entry which is preliminary data.</text>
</comment>
<dbReference type="EMBL" id="JSAB01000440">
    <property type="protein sequence ID" value="RNF27897.1"/>
    <property type="molecule type" value="Genomic_DNA"/>
</dbReference>
<evidence type="ECO:0000313" key="2">
    <source>
        <dbReference type="EMBL" id="RNF27897.1"/>
    </source>
</evidence>
<feature type="domain" description="ER-bound oxygenase mpaB/mpaB'/Rubber oxygenase catalytic" evidence="1">
    <location>
        <begin position="139"/>
        <end position="368"/>
    </location>
</feature>
<dbReference type="InterPro" id="IPR018713">
    <property type="entry name" value="MPAB/Lcp_cat_dom"/>
</dbReference>
<sequence length="463" mass="50553">MHRDAPHMPSPSMRADPPADLAVSGMLAGADGPQQLADRIAAVNRELARWDSNGGLAHWQPGPGLDPRAAAALKDYLAGCLALPAWAEPERIARAESLFMDMSMLSCTLLFCASLPECYVLPDLSAVLHAAGQLEAHTDYRVRATAAMIFPVMLAGGLTAGEGAGVAQALKVRLIHATIRHLILRGSPEESLGAGPVRPLLPAGGGIYHTLYAHGWDTARNGLPCNQEELAYTLLTFHYVFLRSLRKLGLGLERQDEEDYLHAWNVLGHMLGIERSLMPDTMEQAQQAFTEIQARGRELVRAPDPRPALAAALMRAMEDEIPLRLFKPFPTLLTRHLCGRDASADLGLNKRQPLFSRLVFTGGLALVRAIDATVRLAVPGFSISRMLTRAFGYRLVTRFLMDQTRPLRLPDALLGQVQDALGQWRHDPRAPRWMNRLEAKLAGHRTAATADSGADPEADKRAA</sequence>
<proteinExistence type="predicted"/>
<evidence type="ECO:0000259" key="1">
    <source>
        <dbReference type="Pfam" id="PF09995"/>
    </source>
</evidence>